<dbReference type="SUPFAM" id="SSF52540">
    <property type="entry name" value="P-loop containing nucleoside triphosphate hydrolases"/>
    <property type="match status" value="1"/>
</dbReference>
<gene>
    <name evidence="5" type="ORF">MANES_10G085500v8</name>
</gene>
<dbReference type="InterPro" id="IPR027417">
    <property type="entry name" value="P-loop_NTPase"/>
</dbReference>
<dbReference type="InterPro" id="IPR000863">
    <property type="entry name" value="Sulfotransferase_dom"/>
</dbReference>
<proteinExistence type="inferred from homology"/>
<dbReference type="AlphaFoldDB" id="A0A2C9V4D9"/>
<dbReference type="Gene3D" id="3.40.50.300">
    <property type="entry name" value="P-loop containing nucleotide triphosphate hydrolases"/>
    <property type="match status" value="1"/>
</dbReference>
<organism evidence="5 6">
    <name type="scientific">Manihot esculenta</name>
    <name type="common">Cassava</name>
    <name type="synonym">Jatropha manihot</name>
    <dbReference type="NCBI Taxonomy" id="3983"/>
    <lineage>
        <taxon>Eukaryota</taxon>
        <taxon>Viridiplantae</taxon>
        <taxon>Streptophyta</taxon>
        <taxon>Embryophyta</taxon>
        <taxon>Tracheophyta</taxon>
        <taxon>Spermatophyta</taxon>
        <taxon>Magnoliopsida</taxon>
        <taxon>eudicotyledons</taxon>
        <taxon>Gunneridae</taxon>
        <taxon>Pentapetalae</taxon>
        <taxon>rosids</taxon>
        <taxon>fabids</taxon>
        <taxon>Malpighiales</taxon>
        <taxon>Euphorbiaceae</taxon>
        <taxon>Crotonoideae</taxon>
        <taxon>Manihoteae</taxon>
        <taxon>Manihot</taxon>
    </lineage>
</organism>
<dbReference type="EC" id="2.8.2.-" evidence="3"/>
<dbReference type="EMBL" id="CM004396">
    <property type="protein sequence ID" value="OAY39324.1"/>
    <property type="molecule type" value="Genomic_DNA"/>
</dbReference>
<dbReference type="Proteomes" id="UP000091857">
    <property type="component" value="Chromosome 10"/>
</dbReference>
<dbReference type="GO" id="GO:0051923">
    <property type="term" value="P:sulfation"/>
    <property type="evidence" value="ECO:0000318"/>
    <property type="project" value="GO_Central"/>
</dbReference>
<evidence type="ECO:0000313" key="6">
    <source>
        <dbReference type="Proteomes" id="UP000091857"/>
    </source>
</evidence>
<evidence type="ECO:0000256" key="2">
    <source>
        <dbReference type="ARBA" id="ARBA00022679"/>
    </source>
</evidence>
<reference evidence="6" key="1">
    <citation type="journal article" date="2016" name="Nat. Biotechnol.">
        <title>Sequencing wild and cultivated cassava and related species reveals extensive interspecific hybridization and genetic diversity.</title>
        <authorList>
            <person name="Bredeson J.V."/>
            <person name="Lyons J.B."/>
            <person name="Prochnik S.E."/>
            <person name="Wu G.A."/>
            <person name="Ha C.M."/>
            <person name="Edsinger-Gonzales E."/>
            <person name="Grimwood J."/>
            <person name="Schmutz J."/>
            <person name="Rabbi I.Y."/>
            <person name="Egesi C."/>
            <person name="Nauluvula P."/>
            <person name="Lebot V."/>
            <person name="Ndunguru J."/>
            <person name="Mkamilo G."/>
            <person name="Bart R.S."/>
            <person name="Setter T.L."/>
            <person name="Gleadow R.M."/>
            <person name="Kulakow P."/>
            <person name="Ferguson M.E."/>
            <person name="Rounsley S."/>
            <person name="Rokhsar D.S."/>
        </authorList>
    </citation>
    <scope>NUCLEOTIDE SEQUENCE [LARGE SCALE GENOMIC DNA]</scope>
    <source>
        <strain evidence="6">cv. AM560-2</strain>
    </source>
</reference>
<dbReference type="GO" id="GO:0008146">
    <property type="term" value="F:sulfotransferase activity"/>
    <property type="evidence" value="ECO:0000318"/>
    <property type="project" value="GO_Central"/>
</dbReference>
<keyword evidence="2 3" id="KW-0808">Transferase</keyword>
<dbReference type="OrthoDB" id="818562at2759"/>
<dbReference type="Gramene" id="Manes.10G085500.1.v8.1">
    <property type="protein sequence ID" value="Manes.10G085500.1.v8.1.CDS.1"/>
    <property type="gene ID" value="Manes.10G085500.v8.1"/>
</dbReference>
<comment type="similarity">
    <text evidence="1 3">Belongs to the sulfotransferase 1 family.</text>
</comment>
<dbReference type="GO" id="GO:0005737">
    <property type="term" value="C:cytoplasm"/>
    <property type="evidence" value="ECO:0000318"/>
    <property type="project" value="GO_Central"/>
</dbReference>
<evidence type="ECO:0000256" key="1">
    <source>
        <dbReference type="ARBA" id="ARBA00005771"/>
    </source>
</evidence>
<evidence type="ECO:0000259" key="4">
    <source>
        <dbReference type="Pfam" id="PF00685"/>
    </source>
</evidence>
<accession>A0A2C9V4D9</accession>
<keyword evidence="6" id="KW-1185">Reference proteome</keyword>
<dbReference type="PANTHER" id="PTHR11783">
    <property type="entry name" value="SULFOTRANSFERASE SULT"/>
    <property type="match status" value="1"/>
</dbReference>
<comment type="caution">
    <text evidence="5">The sequence shown here is derived from an EMBL/GenBank/DDBJ whole genome shotgun (WGS) entry which is preliminary data.</text>
</comment>
<sequence length="338" mass="38613">MEPPSIFPNMSDLSVTGNKSSPINHARYKEIISTLTQKSSWRQSQQLHKYQSFWCFPTFLEGIMAAQEQFIAHPTDIIACSHPKSGTTWLKALCFAILTRAQFNNSSTNSLLAESPHDIVPWIEFLAFTGKNRDPELPLLATHIPYNFLPKSIVEANCKIIYICRDPKDVFISLWQFAGKVRDTSAEAFPLEDALEKFCEGVNAYGPYWDHVLGYWKASLDFSERILFIKYEDLQNDTFSYVKRVAEFMGYPFSAEEEKRGLVQEIVEFCSFESLSSLEVNKSRKHSNAVPIKVEKNAYFRKGKVGDWRNYLTVEMAVRVDQITQQKFSGSGLSFSSA</sequence>
<name>A0A2C9V4D9_MANES</name>
<protein>
    <recommendedName>
        <fullName evidence="3">Sulfotransferase</fullName>
        <ecNumber evidence="3">2.8.2.-</ecNumber>
    </recommendedName>
</protein>
<evidence type="ECO:0000313" key="5">
    <source>
        <dbReference type="EMBL" id="OAY39324.1"/>
    </source>
</evidence>
<feature type="domain" description="Sulfotransferase" evidence="4">
    <location>
        <begin position="74"/>
        <end position="332"/>
    </location>
</feature>
<dbReference type="Pfam" id="PF00685">
    <property type="entry name" value="Sulfotransfer_1"/>
    <property type="match status" value="1"/>
</dbReference>
<evidence type="ECO:0000256" key="3">
    <source>
        <dbReference type="RuleBase" id="RU361155"/>
    </source>
</evidence>